<dbReference type="Gene3D" id="1.10.12.10">
    <property type="entry name" value="Lyase 2-enoyl-coa Hydratase, Chain A, domain 2"/>
    <property type="match status" value="1"/>
</dbReference>
<proteinExistence type="predicted"/>
<name>A0A7R9J8D2_TIMCA</name>
<organism evidence="1">
    <name type="scientific">Timema californicum</name>
    <name type="common">California timema</name>
    <name type="synonym">Walking stick</name>
    <dbReference type="NCBI Taxonomy" id="61474"/>
    <lineage>
        <taxon>Eukaryota</taxon>
        <taxon>Metazoa</taxon>
        <taxon>Ecdysozoa</taxon>
        <taxon>Arthropoda</taxon>
        <taxon>Hexapoda</taxon>
        <taxon>Insecta</taxon>
        <taxon>Pterygota</taxon>
        <taxon>Neoptera</taxon>
        <taxon>Polyneoptera</taxon>
        <taxon>Phasmatodea</taxon>
        <taxon>Timematodea</taxon>
        <taxon>Timematoidea</taxon>
        <taxon>Timematidae</taxon>
        <taxon>Timema</taxon>
    </lineage>
</organism>
<accession>A0A7R9J8D2</accession>
<sequence length="113" mass="12434">MDTKSTSSSLLVVVAKEAVDSGTRANSSITASRELMSDATDKSLSIHMISCRISMEATKALLRHSLRSKLDAALDSESALLVQHWCSSECQASFRSFLEQEDVFLQRPRLLEA</sequence>
<evidence type="ECO:0000313" key="1">
    <source>
        <dbReference type="EMBL" id="CAD7574603.1"/>
    </source>
</evidence>
<reference evidence="1" key="1">
    <citation type="submission" date="2020-11" db="EMBL/GenBank/DDBJ databases">
        <authorList>
            <person name="Tran Van P."/>
        </authorList>
    </citation>
    <scope>NUCLEOTIDE SEQUENCE</scope>
</reference>
<dbReference type="EMBL" id="OE182481">
    <property type="protein sequence ID" value="CAD7574603.1"/>
    <property type="molecule type" value="Genomic_DNA"/>
</dbReference>
<protein>
    <submittedName>
        <fullName evidence="1">(California timema) hypothetical protein</fullName>
    </submittedName>
</protein>
<gene>
    <name evidence="1" type="ORF">TCMB3V08_LOCUS7212</name>
</gene>
<dbReference type="AlphaFoldDB" id="A0A7R9J8D2"/>
<dbReference type="InterPro" id="IPR014748">
    <property type="entry name" value="Enoyl-CoA_hydra_C"/>
</dbReference>